<dbReference type="EMBL" id="UOFG01000182">
    <property type="protein sequence ID" value="VAW62784.1"/>
    <property type="molecule type" value="Genomic_DNA"/>
</dbReference>
<reference evidence="1" key="1">
    <citation type="submission" date="2018-06" db="EMBL/GenBank/DDBJ databases">
        <authorList>
            <person name="Zhirakovskaya E."/>
        </authorList>
    </citation>
    <scope>NUCLEOTIDE SEQUENCE</scope>
</reference>
<evidence type="ECO:0000313" key="1">
    <source>
        <dbReference type="EMBL" id="VAW62784.1"/>
    </source>
</evidence>
<dbReference type="InterPro" id="IPR032871">
    <property type="entry name" value="AHH_dom_containing"/>
</dbReference>
<name>A0A3B0Y2U2_9ZZZZ</name>
<proteinExistence type="predicted"/>
<organism evidence="1">
    <name type="scientific">hydrothermal vent metagenome</name>
    <dbReference type="NCBI Taxonomy" id="652676"/>
    <lineage>
        <taxon>unclassified sequences</taxon>
        <taxon>metagenomes</taxon>
        <taxon>ecological metagenomes</taxon>
    </lineage>
</organism>
<dbReference type="CDD" id="cd14740">
    <property type="entry name" value="PAAR_4"/>
    <property type="match status" value="1"/>
</dbReference>
<gene>
    <name evidence="1" type="ORF">MNBD_GAMMA11-1028</name>
</gene>
<dbReference type="Pfam" id="PF14412">
    <property type="entry name" value="AHH"/>
    <property type="match status" value="1"/>
</dbReference>
<dbReference type="Pfam" id="PF13665">
    <property type="entry name" value="Tox-PAAR-like"/>
    <property type="match status" value="1"/>
</dbReference>
<accession>A0A3B0Y2U2</accession>
<dbReference type="AlphaFoldDB" id="A0A3B0Y2U2"/>
<protein>
    <submittedName>
        <fullName evidence="1">Uncharacterized protein</fullName>
    </submittedName>
</protein>
<sequence length="352" mass="39136">MAHDVFTNGRSNIHKGSGDKAIAGAPDVCKTPVGPSVVPIPYPNISQSSTLKKSSKSVKINGQPACLKKSTFESSNGDEAGRLGGVISGTTGKETGFMSYSFDVKIEGQNVVRHADSTLHNHRNTMGVVYGSVSTGGPFDDVAGKKYKCAWKNCKGQHTRKVSYDNKGCTVRAAYTGIWKEPWLGGAGKTSSQITLQHYKKENKVKHQATAEALFGTFQYATENHHLIPIKVIEKFEKLAHNAKLLNFDINDGKYGISLPYFITDIFRHDLQSHKTSHKNYSKKVGEQLRLIEKNSLKYCGNNTQYKLTGDLERYAEKLRMRIKGWDEAWLLRNAAVKDRRDSYERAGLPHP</sequence>